<dbReference type="PROSITE" id="PS50059">
    <property type="entry name" value="FKBP_PPIASE"/>
    <property type="match status" value="1"/>
</dbReference>
<dbReference type="GO" id="GO:0009507">
    <property type="term" value="C:chloroplast"/>
    <property type="evidence" value="ECO:0007669"/>
    <property type="project" value="TreeGrafter"/>
</dbReference>
<evidence type="ECO:0000256" key="1">
    <source>
        <dbReference type="PROSITE-ProRule" id="PRU00277"/>
    </source>
</evidence>
<gene>
    <name evidence="3" type="ORF">FVE85_5382</name>
</gene>
<protein>
    <recommendedName>
        <fullName evidence="1">peptidylprolyl isomerase</fullName>
        <ecNumber evidence="1">5.2.1.8</ecNumber>
    </recommendedName>
</protein>
<sequence length="274" mass="29732">MAAFVGPFCGICGQPAARENETRPWWHGKTPLFARKPPHVPRTYAGPVLRCSVDPSEARNGRAVSRRDVLFGLCVAAASSLPLFGVPPRLNAEEASASSSTGVAAPAAQNGGASSSTVQPGIVVLPNGLRFTDFVQGDGAQPTWGDLVLIEYQTYVVKNGKDLQLLDTTEGRDPYFFHHGNGFQMQGMEEAVHTMQVGGFRRVIIPPHMSYVSSDLGPLPETARQRTRMNQALNEAQGLIVMDLRLLQVQATEDPRGYYSDITDRAAIKKLLSQ</sequence>
<keyword evidence="1 3" id="KW-0413">Isomerase</keyword>
<dbReference type="EC" id="5.2.1.8" evidence="1"/>
<dbReference type="InterPro" id="IPR001179">
    <property type="entry name" value="PPIase_FKBP_dom"/>
</dbReference>
<dbReference type="PANTHER" id="PTHR47598">
    <property type="entry name" value="PEPTIDYL-PROLYL CIS-TRANS ISOMERASE FKBP17-2, CHLOROPLASTIC"/>
    <property type="match status" value="1"/>
</dbReference>
<dbReference type="OrthoDB" id="1902587at2759"/>
<dbReference type="InterPro" id="IPR053111">
    <property type="entry name" value="Chloro_FKBP-type_PPIase"/>
</dbReference>
<dbReference type="Proteomes" id="UP000324585">
    <property type="component" value="Unassembled WGS sequence"/>
</dbReference>
<feature type="domain" description="PPIase FKBP-type" evidence="2">
    <location>
        <begin position="145"/>
        <end position="250"/>
    </location>
</feature>
<dbReference type="AlphaFoldDB" id="A0A5J4Z5A1"/>
<dbReference type="Gene3D" id="3.10.50.40">
    <property type="match status" value="1"/>
</dbReference>
<dbReference type="EMBL" id="VRMN01000001">
    <property type="protein sequence ID" value="KAA8497797.1"/>
    <property type="molecule type" value="Genomic_DNA"/>
</dbReference>
<organism evidence="3 4">
    <name type="scientific">Porphyridium purpureum</name>
    <name type="common">Red alga</name>
    <name type="synonym">Porphyridium cruentum</name>
    <dbReference type="NCBI Taxonomy" id="35688"/>
    <lineage>
        <taxon>Eukaryota</taxon>
        <taxon>Rhodophyta</taxon>
        <taxon>Bangiophyceae</taxon>
        <taxon>Porphyridiales</taxon>
        <taxon>Porphyridiaceae</taxon>
        <taxon>Porphyridium</taxon>
    </lineage>
</organism>
<evidence type="ECO:0000313" key="4">
    <source>
        <dbReference type="Proteomes" id="UP000324585"/>
    </source>
</evidence>
<proteinExistence type="predicted"/>
<dbReference type="InterPro" id="IPR046357">
    <property type="entry name" value="PPIase_dom_sf"/>
</dbReference>
<evidence type="ECO:0000259" key="2">
    <source>
        <dbReference type="PROSITE" id="PS50059"/>
    </source>
</evidence>
<dbReference type="GO" id="GO:0003755">
    <property type="term" value="F:peptidyl-prolyl cis-trans isomerase activity"/>
    <property type="evidence" value="ECO:0007669"/>
    <property type="project" value="UniProtKB-KW"/>
</dbReference>
<dbReference type="PANTHER" id="PTHR47598:SF1">
    <property type="entry name" value="PEPTIDYL-PROLYL CIS-TRANS ISOMERASE FKBP17-2, CHLOROPLASTIC"/>
    <property type="match status" value="1"/>
</dbReference>
<dbReference type="Pfam" id="PF00254">
    <property type="entry name" value="FKBP_C"/>
    <property type="match status" value="1"/>
</dbReference>
<comment type="caution">
    <text evidence="3">The sequence shown here is derived from an EMBL/GenBank/DDBJ whole genome shotgun (WGS) entry which is preliminary data.</text>
</comment>
<accession>A0A5J4Z5A1</accession>
<dbReference type="OMA" id="LHTMKVG"/>
<evidence type="ECO:0000313" key="3">
    <source>
        <dbReference type="EMBL" id="KAA8497797.1"/>
    </source>
</evidence>
<keyword evidence="1" id="KW-0697">Rotamase</keyword>
<keyword evidence="4" id="KW-1185">Reference proteome</keyword>
<reference evidence="4" key="1">
    <citation type="journal article" date="2019" name="Nat. Commun.">
        <title>Expansion of phycobilisome linker gene families in mesophilic red algae.</title>
        <authorList>
            <person name="Lee J."/>
            <person name="Kim D."/>
            <person name="Bhattacharya D."/>
            <person name="Yoon H.S."/>
        </authorList>
    </citation>
    <scope>NUCLEOTIDE SEQUENCE [LARGE SCALE GENOMIC DNA]</scope>
    <source>
        <strain evidence="4">CCMP 1328</strain>
    </source>
</reference>
<comment type="catalytic activity">
    <reaction evidence="1">
        <text>[protein]-peptidylproline (omega=180) = [protein]-peptidylproline (omega=0)</text>
        <dbReference type="Rhea" id="RHEA:16237"/>
        <dbReference type="Rhea" id="RHEA-COMP:10747"/>
        <dbReference type="Rhea" id="RHEA-COMP:10748"/>
        <dbReference type="ChEBI" id="CHEBI:83833"/>
        <dbReference type="ChEBI" id="CHEBI:83834"/>
        <dbReference type="EC" id="5.2.1.8"/>
    </reaction>
</comment>
<name>A0A5J4Z5A1_PORPP</name>
<dbReference type="SUPFAM" id="SSF54534">
    <property type="entry name" value="FKBP-like"/>
    <property type="match status" value="1"/>
</dbReference>